<dbReference type="InterPro" id="IPR000073">
    <property type="entry name" value="AB_hydrolase_1"/>
</dbReference>
<sequence>MFDEWVDLWDVTLRIRREGSGPPVLLLHGHAGTLEVWDELAPLLAAHHTVVRPDLRGHGASARATDEDWPALVHEMVLDSLALMHSLGHDSFAVVGRDLGGHVAAALAAEHPTKIDRLVAVDAVPLPPPACPTLVLWSDGPPFTESLLDFLRPGRT</sequence>
<dbReference type="InterPro" id="IPR050266">
    <property type="entry name" value="AB_hydrolase_sf"/>
</dbReference>
<dbReference type="PANTHER" id="PTHR43798:SF5">
    <property type="entry name" value="MONOACYLGLYCEROL LIPASE ABHD6"/>
    <property type="match status" value="1"/>
</dbReference>
<proteinExistence type="predicted"/>
<dbReference type="InterPro" id="IPR029058">
    <property type="entry name" value="AB_hydrolase_fold"/>
</dbReference>
<accession>A0ABP4KMD4</accession>
<reference evidence="3" key="1">
    <citation type="journal article" date="2019" name="Int. J. Syst. Evol. Microbiol.">
        <title>The Global Catalogue of Microorganisms (GCM) 10K type strain sequencing project: providing services to taxonomists for standard genome sequencing and annotation.</title>
        <authorList>
            <consortium name="The Broad Institute Genomics Platform"/>
            <consortium name="The Broad Institute Genome Sequencing Center for Infectious Disease"/>
            <person name="Wu L."/>
            <person name="Ma J."/>
        </authorList>
    </citation>
    <scope>NUCLEOTIDE SEQUENCE [LARGE SCALE GENOMIC DNA]</scope>
    <source>
        <strain evidence="3">JCM 15933</strain>
    </source>
</reference>
<feature type="domain" description="AB hydrolase-1" evidence="1">
    <location>
        <begin position="22"/>
        <end position="129"/>
    </location>
</feature>
<evidence type="ECO:0000313" key="2">
    <source>
        <dbReference type="EMBL" id="GAA1503328.1"/>
    </source>
</evidence>
<dbReference type="PANTHER" id="PTHR43798">
    <property type="entry name" value="MONOACYLGLYCEROL LIPASE"/>
    <property type="match status" value="1"/>
</dbReference>
<protein>
    <recommendedName>
        <fullName evidence="1">AB hydrolase-1 domain-containing protein</fullName>
    </recommendedName>
</protein>
<gene>
    <name evidence="2" type="ORF">GCM10009827_015390</name>
</gene>
<dbReference type="Gene3D" id="3.40.50.1820">
    <property type="entry name" value="alpha/beta hydrolase"/>
    <property type="match status" value="1"/>
</dbReference>
<name>A0ABP4KMD4_9ACTN</name>
<evidence type="ECO:0000259" key="1">
    <source>
        <dbReference type="Pfam" id="PF00561"/>
    </source>
</evidence>
<dbReference type="Pfam" id="PF00561">
    <property type="entry name" value="Abhydrolase_1"/>
    <property type="match status" value="1"/>
</dbReference>
<dbReference type="Proteomes" id="UP001501470">
    <property type="component" value="Unassembled WGS sequence"/>
</dbReference>
<evidence type="ECO:0000313" key="3">
    <source>
        <dbReference type="Proteomes" id="UP001501470"/>
    </source>
</evidence>
<keyword evidence="3" id="KW-1185">Reference proteome</keyword>
<comment type="caution">
    <text evidence="2">The sequence shown here is derived from an EMBL/GenBank/DDBJ whole genome shotgun (WGS) entry which is preliminary data.</text>
</comment>
<dbReference type="SUPFAM" id="SSF53474">
    <property type="entry name" value="alpha/beta-Hydrolases"/>
    <property type="match status" value="1"/>
</dbReference>
<organism evidence="2 3">
    <name type="scientific">Dactylosporangium maewongense</name>
    <dbReference type="NCBI Taxonomy" id="634393"/>
    <lineage>
        <taxon>Bacteria</taxon>
        <taxon>Bacillati</taxon>
        <taxon>Actinomycetota</taxon>
        <taxon>Actinomycetes</taxon>
        <taxon>Micromonosporales</taxon>
        <taxon>Micromonosporaceae</taxon>
        <taxon>Dactylosporangium</taxon>
    </lineage>
</organism>
<dbReference type="PRINTS" id="PR00111">
    <property type="entry name" value="ABHYDROLASE"/>
</dbReference>
<dbReference type="EMBL" id="BAAAQD010000002">
    <property type="protein sequence ID" value="GAA1503328.1"/>
    <property type="molecule type" value="Genomic_DNA"/>
</dbReference>